<protein>
    <submittedName>
        <fullName evidence="3">Uncharacterized protein</fullName>
    </submittedName>
</protein>
<evidence type="ECO:0000256" key="2">
    <source>
        <dbReference type="ARBA" id="ARBA00023315"/>
    </source>
</evidence>
<dbReference type="InterPro" id="IPR051504">
    <property type="entry name" value="Plant_metabolite_acyltrans"/>
</dbReference>
<proteinExistence type="predicted"/>
<organism evidence="3 4">
    <name type="scientific">Cannabis sativa</name>
    <name type="common">Hemp</name>
    <name type="synonym">Marijuana</name>
    <dbReference type="NCBI Taxonomy" id="3483"/>
    <lineage>
        <taxon>Eukaryota</taxon>
        <taxon>Viridiplantae</taxon>
        <taxon>Streptophyta</taxon>
        <taxon>Embryophyta</taxon>
        <taxon>Tracheophyta</taxon>
        <taxon>Spermatophyta</taxon>
        <taxon>Magnoliopsida</taxon>
        <taxon>eudicotyledons</taxon>
        <taxon>Gunneridae</taxon>
        <taxon>Pentapetalae</taxon>
        <taxon>rosids</taxon>
        <taxon>fabids</taxon>
        <taxon>Rosales</taxon>
        <taxon>Cannabaceae</taxon>
        <taxon>Cannabis</taxon>
    </lineage>
</organism>
<dbReference type="EMBL" id="JAATIQ010000158">
    <property type="protein sequence ID" value="KAF4375975.1"/>
    <property type="molecule type" value="Genomic_DNA"/>
</dbReference>
<accession>A0A7J6FZ41</accession>
<sequence length="1409" mass="157435">MAKVKIIEVCKVVPSPASMATTSSSSPNSLPLTCLDLIWLRFQPIQRIFFYELPNLEDPNRDTTLFFHSDIVPRLKHSLSLTLKHFLPLSGNLIWPESSNKPLIFYNEGNEDAVSFIVAETDADFHRLSGTNEFLEATEYHHLIPNLAVSRERAAILAFQLTLFPNFGFSIGMANHHAAIDGKSVHMFLKTWTHICQSQQQQQEYNYSYSPLELKPFFDRTVIVDSKGIDAIIAKQLRELDGGPHNRSLIPWEMEVQAGIVRGTFQLTRENINKLRQLLKAYDNLLHLSTFCLTFSYILVCLVKAKVLHKDGQKIIFGFAVDARSRFEPPLPETYLGNCVVGKFADAYAKDLAGEDGLFVAVKAISNAIRSLETGKETILHGLENLVPIFLKSLEGKRSHDGSYSIAGSPKFEPYNTDFGWGRPKKSDVVSIDKTGAISLSDTRNGDGIEVGLMAKVKIIEVCKVVPSPASMATTPSSSPNSLPLTCLDLIWLRMQPIERIFFYEFPNLEDPNRDTTLFFHSDIVPRLKHSLSLTLKHFLPLSGNLIWPESSYKPLILYNEGDEDAVSVTVAETDADFHRLSGTNEFFEATEYHPLIPNLAVSREQAAILAFQVTLFPNFGFSIGMANHHAGIDGKSVHMFLKTWTHICQSQQQQQEYNYSYSPLELKPFFDRTVIVDSKGIDAIIAKQLRELDGGPHNRSLIPWKKEVPSGTVRGTFQVTRENINKLRQLLNVHNNSLLHLSSFCLTFSYILVSLAKAKGLHKDGQKIFFGFAVDARSRFEPPLPGTYLGNCVVGKFAEAYAKDLAGEDGLFLAVKAISDAIRSYETAKETILYGLENLVPVFLKSHEEGKVSHDELYTIAGSPKFEPYNTDFGWGRPKKSDVVSIDKTGAISLSDTRNGDGIEVGLVLKKHDMESFAFLFQQDMGQEERYIKSSIGLDQILDCVMANVKIIEVCKVAPSPASMATTASSPPNSLPLTCLDLIWLRLPPNLEDPDRDTTQFFHSDIVPRLKHSLSLTLKHFLPLSGNLIWPESSYKPLILYNEGNEDVVSFTVAETDADFHRLSGTNEFLEATEYHPLIPNLAVSRERAAILAFQVTLFPNFGFSIGTAKHHAAIDGKSVHMFLKTWTHICQSQQQQQEYNYSYSPLELKPFFDRTVIVDSKGIDAIIAEQLQELDGGPHNRSLIPWKIEVLTGAVRGSFQLTRENINKLRQLLKVHNNLLHLSTFCLTYSYILVCLVKAKELHKDGQKIIFGFAVDARSRFEPPLPETYLGNCVVGKFADAYAKDLAGEDGLFVAVKAISDAIRSLETAKETILYGLENLAPMTLKSLVEGKGSHDESYSIAGSPKFEPYNTDFGWGRPKKSDVVSIDKTGAISLSDTRNGDGIEVGLVLKKHDMESFAFLFHQGLE</sequence>
<gene>
    <name evidence="3" type="ORF">G4B88_029339</name>
</gene>
<dbReference type="Gene3D" id="3.30.559.10">
    <property type="entry name" value="Chloramphenicol acetyltransferase-like domain"/>
    <property type="match status" value="6"/>
</dbReference>
<dbReference type="GO" id="GO:0016747">
    <property type="term" value="F:acyltransferase activity, transferring groups other than amino-acyl groups"/>
    <property type="evidence" value="ECO:0007669"/>
    <property type="project" value="UniProtKB-ARBA"/>
</dbReference>
<evidence type="ECO:0000313" key="3">
    <source>
        <dbReference type="EMBL" id="KAF4375975.1"/>
    </source>
</evidence>
<dbReference type="SUPFAM" id="SSF52777">
    <property type="entry name" value="CoA-dependent acyltransferases"/>
    <property type="match status" value="2"/>
</dbReference>
<dbReference type="InterPro" id="IPR023213">
    <property type="entry name" value="CAT-like_dom_sf"/>
</dbReference>
<name>A0A7J6FZ41_CANSA</name>
<dbReference type="PANTHER" id="PTHR31625">
    <property type="match status" value="1"/>
</dbReference>
<reference evidence="3 4" key="1">
    <citation type="journal article" date="2020" name="bioRxiv">
        <title>Sequence and annotation of 42 cannabis genomes reveals extensive copy number variation in cannabinoid synthesis and pathogen resistance genes.</title>
        <authorList>
            <person name="Mckernan K.J."/>
            <person name="Helbert Y."/>
            <person name="Kane L.T."/>
            <person name="Ebling H."/>
            <person name="Zhang L."/>
            <person name="Liu B."/>
            <person name="Eaton Z."/>
            <person name="Mclaughlin S."/>
            <person name="Kingan S."/>
            <person name="Baybayan P."/>
            <person name="Concepcion G."/>
            <person name="Jordan M."/>
            <person name="Riva A."/>
            <person name="Barbazuk W."/>
            <person name="Harkins T."/>
        </authorList>
    </citation>
    <scope>NUCLEOTIDE SEQUENCE [LARGE SCALE GENOMIC DNA]</scope>
    <source>
        <strain evidence="4">cv. Jamaican Lion 4</strain>
        <tissue evidence="3">Leaf</tissue>
    </source>
</reference>
<dbReference type="Pfam" id="PF02458">
    <property type="entry name" value="Transferase"/>
    <property type="match status" value="3"/>
</dbReference>
<keyword evidence="4" id="KW-1185">Reference proteome</keyword>
<evidence type="ECO:0000256" key="1">
    <source>
        <dbReference type="ARBA" id="ARBA00022679"/>
    </source>
</evidence>
<dbReference type="Proteomes" id="UP000583929">
    <property type="component" value="Unassembled WGS sequence"/>
</dbReference>
<keyword evidence="2" id="KW-0012">Acyltransferase</keyword>
<evidence type="ECO:0000313" key="4">
    <source>
        <dbReference type="Proteomes" id="UP000583929"/>
    </source>
</evidence>
<keyword evidence="1" id="KW-0808">Transferase</keyword>
<comment type="caution">
    <text evidence="3">The sequence shown here is derived from an EMBL/GenBank/DDBJ whole genome shotgun (WGS) entry which is preliminary data.</text>
</comment>